<evidence type="ECO:0000313" key="11">
    <source>
        <dbReference type="EMBL" id="CAH0526122.1"/>
    </source>
</evidence>
<dbReference type="PANTHER" id="PTHR43463:SF1">
    <property type="entry name" value="NICOTINATE-NUCLEOTIDE--DIMETHYLBENZIMIDAZOLE PHOSPHORIBOSYLTRANSFERASE"/>
    <property type="match status" value="1"/>
</dbReference>
<dbReference type="EC" id="2.4.2.21" evidence="3 10"/>
<dbReference type="GO" id="GO:0008939">
    <property type="term" value="F:nicotinate-nucleotide-dimethylbenzimidazole phosphoribosyltransferase activity"/>
    <property type="evidence" value="ECO:0007669"/>
    <property type="project" value="UniProtKB-EC"/>
</dbReference>
<keyword evidence="12" id="KW-1185">Reference proteome</keyword>
<dbReference type="NCBIfam" id="TIGR03160">
    <property type="entry name" value="cobT_DBIPRT"/>
    <property type="match status" value="1"/>
</dbReference>
<dbReference type="RefSeq" id="WP_237484536.1">
    <property type="nucleotide sequence ID" value="NZ_CAKLCM010000002.1"/>
</dbReference>
<protein>
    <recommendedName>
        <fullName evidence="4 10">Nicotinate-nucleotide--dimethylbenzimidazole phosphoribosyltransferase</fullName>
        <shortName evidence="10">NN:DBI PRT</shortName>
        <ecNumber evidence="3 10">2.4.2.21</ecNumber>
    </recommendedName>
    <alternativeName>
        <fullName evidence="8 10">N(1)-alpha-phosphoribosyltransferase</fullName>
    </alternativeName>
</protein>
<reference evidence="11" key="1">
    <citation type="submission" date="2021-12" db="EMBL/GenBank/DDBJ databases">
        <authorList>
            <person name="Rodrigo-Torres L."/>
            <person name="Arahal R. D."/>
            <person name="Lucena T."/>
        </authorList>
    </citation>
    <scope>NUCLEOTIDE SEQUENCE</scope>
    <source>
        <strain evidence="11">CECT 8226</strain>
    </source>
</reference>
<dbReference type="InterPro" id="IPR036087">
    <property type="entry name" value="Nict_dMeBzImd_PRibTrfase_sf"/>
</dbReference>
<sequence length="350" mass="37320">MLNQQFDHHIQQRIDQKTKPIGALGQLEAIAFQLAKIQSCRLNSATNSISINKPSLVIFAGDHGIADRGVSIAPSVVTQQMVGNFLQGGAAINCFCRVNQIDLSVVDCGILAPIASNDDRLLLSRLGKGTQDFSTQAAMTVEQVQQGISQGKEIVETLIAQGCEVLMFGEMGIGNTSSASALLSANFNLDAISSVGRGTGIDDKQLLLKQQLVQQGVERFQSKDVACSEEEHVIASLVELGGFEIVHLVGAFLQAAERKIPVLVDGFIISVAAALAYKMQPETREVMIFAHTSQESAHCALLSILDVEPLLDLGLRLGEGTGAALAMPLLRCAAEFYNHMASFESAGVTV</sequence>
<evidence type="ECO:0000256" key="3">
    <source>
        <dbReference type="ARBA" id="ARBA00011991"/>
    </source>
</evidence>
<evidence type="ECO:0000256" key="7">
    <source>
        <dbReference type="ARBA" id="ARBA00022679"/>
    </source>
</evidence>
<dbReference type="NCBIfam" id="NF000996">
    <property type="entry name" value="PRK00105.1"/>
    <property type="match status" value="1"/>
</dbReference>
<comment type="caution">
    <text evidence="11">The sequence shown here is derived from an EMBL/GenBank/DDBJ whole genome shotgun (WGS) entry which is preliminary data.</text>
</comment>
<evidence type="ECO:0000256" key="6">
    <source>
        <dbReference type="ARBA" id="ARBA00022676"/>
    </source>
</evidence>
<feature type="active site" description="Proton acceptor" evidence="10">
    <location>
        <position position="319"/>
    </location>
</feature>
<keyword evidence="5 10" id="KW-0169">Cobalamin biosynthesis</keyword>
<dbReference type="InterPro" id="IPR017846">
    <property type="entry name" value="Nict_dMeBzImd_PRibTrfase_bact"/>
</dbReference>
<dbReference type="Gene3D" id="3.40.50.10210">
    <property type="match status" value="1"/>
</dbReference>
<evidence type="ECO:0000256" key="8">
    <source>
        <dbReference type="ARBA" id="ARBA00030686"/>
    </source>
</evidence>
<keyword evidence="7 10" id="KW-0808">Transferase</keyword>
<evidence type="ECO:0000256" key="5">
    <source>
        <dbReference type="ARBA" id="ARBA00022573"/>
    </source>
</evidence>
<dbReference type="EMBL" id="CAKLCM010000002">
    <property type="protein sequence ID" value="CAH0526122.1"/>
    <property type="molecule type" value="Genomic_DNA"/>
</dbReference>
<dbReference type="SUPFAM" id="SSF52733">
    <property type="entry name" value="Nicotinate mononucleotide:5,6-dimethylbenzimidazole phosphoribosyltransferase (CobT)"/>
    <property type="match status" value="1"/>
</dbReference>
<comment type="function">
    <text evidence="10">Catalyzes the synthesis of alpha-ribazole-5'-phosphate from nicotinate mononucleotide (NAMN) and 5,6-dimethylbenzimidazole (DMB).</text>
</comment>
<organism evidence="11 12">
    <name type="scientific">Vibrio hippocampi</name>
    <dbReference type="NCBI Taxonomy" id="654686"/>
    <lineage>
        <taxon>Bacteria</taxon>
        <taxon>Pseudomonadati</taxon>
        <taxon>Pseudomonadota</taxon>
        <taxon>Gammaproteobacteria</taxon>
        <taxon>Vibrionales</taxon>
        <taxon>Vibrionaceae</taxon>
        <taxon>Vibrio</taxon>
    </lineage>
</organism>
<gene>
    <name evidence="10 11" type="primary">cobT</name>
    <name evidence="11" type="ORF">VHP8226_01596</name>
</gene>
<dbReference type="Proteomes" id="UP000838160">
    <property type="component" value="Unassembled WGS sequence"/>
</dbReference>
<dbReference type="Gene3D" id="1.10.1610.10">
    <property type="match status" value="1"/>
</dbReference>
<dbReference type="InterPro" id="IPR003200">
    <property type="entry name" value="Nict_dMeBzImd_PRibTrfase"/>
</dbReference>
<accession>A0ABN8DG66</accession>
<name>A0ABN8DG66_9VIBR</name>
<evidence type="ECO:0000256" key="2">
    <source>
        <dbReference type="ARBA" id="ARBA00007110"/>
    </source>
</evidence>
<dbReference type="PANTHER" id="PTHR43463">
    <property type="entry name" value="NICOTINATE-NUCLEOTIDE--DIMETHYLBENZIMIDAZOLE PHOSPHORIBOSYLTRANSFERASE"/>
    <property type="match status" value="1"/>
</dbReference>
<evidence type="ECO:0000256" key="9">
    <source>
        <dbReference type="ARBA" id="ARBA00047340"/>
    </source>
</evidence>
<comment type="pathway">
    <text evidence="1 10">Nucleoside biosynthesis; alpha-ribazole biosynthesis; alpha-ribazole from 5,6-dimethylbenzimidazole: step 1/2.</text>
</comment>
<evidence type="ECO:0000256" key="4">
    <source>
        <dbReference type="ARBA" id="ARBA00015486"/>
    </source>
</evidence>
<dbReference type="HAMAP" id="MF_00230">
    <property type="entry name" value="CobT"/>
    <property type="match status" value="1"/>
</dbReference>
<evidence type="ECO:0000313" key="12">
    <source>
        <dbReference type="Proteomes" id="UP000838160"/>
    </source>
</evidence>
<dbReference type="Pfam" id="PF02277">
    <property type="entry name" value="DBI_PRT"/>
    <property type="match status" value="1"/>
</dbReference>
<comment type="similarity">
    <text evidence="2 10">Belongs to the CobT family.</text>
</comment>
<evidence type="ECO:0000256" key="10">
    <source>
        <dbReference type="HAMAP-Rule" id="MF_00230"/>
    </source>
</evidence>
<comment type="catalytic activity">
    <reaction evidence="9 10">
        <text>5,6-dimethylbenzimidazole + nicotinate beta-D-ribonucleotide = alpha-ribazole 5'-phosphate + nicotinate + H(+)</text>
        <dbReference type="Rhea" id="RHEA:11196"/>
        <dbReference type="ChEBI" id="CHEBI:15378"/>
        <dbReference type="ChEBI" id="CHEBI:15890"/>
        <dbReference type="ChEBI" id="CHEBI:32544"/>
        <dbReference type="ChEBI" id="CHEBI:57502"/>
        <dbReference type="ChEBI" id="CHEBI:57918"/>
        <dbReference type="EC" id="2.4.2.21"/>
    </reaction>
</comment>
<dbReference type="CDD" id="cd02439">
    <property type="entry name" value="DMB-PRT_CobT"/>
    <property type="match status" value="1"/>
</dbReference>
<dbReference type="InterPro" id="IPR023195">
    <property type="entry name" value="Nict_dMeBzImd_PRibTrfase_N"/>
</dbReference>
<proteinExistence type="inferred from homology"/>
<keyword evidence="6 10" id="KW-0328">Glycosyltransferase</keyword>
<evidence type="ECO:0000256" key="1">
    <source>
        <dbReference type="ARBA" id="ARBA00005049"/>
    </source>
</evidence>